<keyword evidence="3" id="KW-1185">Reference proteome</keyword>
<dbReference type="SUPFAM" id="SSF51735">
    <property type="entry name" value="NAD(P)-binding Rossmann-fold domains"/>
    <property type="match status" value="1"/>
</dbReference>
<evidence type="ECO:0000313" key="2">
    <source>
        <dbReference type="EMBL" id="GID54164.1"/>
    </source>
</evidence>
<accession>A0ABQ3X6P4</accession>
<proteinExistence type="predicted"/>
<name>A0ABQ3X6P4_9ACTN</name>
<dbReference type="Pfam" id="PF13460">
    <property type="entry name" value="NAD_binding_10"/>
    <property type="match status" value="1"/>
</dbReference>
<dbReference type="PANTHER" id="PTHR14097">
    <property type="entry name" value="OXIDOREDUCTASE HTATIP2"/>
    <property type="match status" value="1"/>
</dbReference>
<organism evidence="2 3">
    <name type="scientific">Actinoplanes couchii</name>
    <dbReference type="NCBI Taxonomy" id="403638"/>
    <lineage>
        <taxon>Bacteria</taxon>
        <taxon>Bacillati</taxon>
        <taxon>Actinomycetota</taxon>
        <taxon>Actinomycetes</taxon>
        <taxon>Micromonosporales</taxon>
        <taxon>Micromonosporaceae</taxon>
        <taxon>Actinoplanes</taxon>
    </lineage>
</organism>
<sequence length="214" mass="23742">MNVIIFGATGMVGQSVLHASLSDPDVEQVLAVVRTPTRMKNPKVREVVLDDFADLTPIEDELAGYDACFYCLGVSSVGLDEAAYTKVNHEYPVAAAHTLAKLNPDMTFVYVSGGGTDPDSRQMWARVKGRTENAVIKTFRNGYAFRPGMVQPTFHTTSKTNFFRTVYALTAPMFPLLERIAPQYAITTDRLGRAMLRAARTGFPHHIVENRDLR</sequence>
<dbReference type="PANTHER" id="PTHR14097:SF8">
    <property type="entry name" value="NAD(P)-BINDING DOMAIN-CONTAINING PROTEIN"/>
    <property type="match status" value="1"/>
</dbReference>
<dbReference type="InterPro" id="IPR036291">
    <property type="entry name" value="NAD(P)-bd_dom_sf"/>
</dbReference>
<dbReference type="InterPro" id="IPR016040">
    <property type="entry name" value="NAD(P)-bd_dom"/>
</dbReference>
<reference evidence="2 3" key="1">
    <citation type="submission" date="2021-01" db="EMBL/GenBank/DDBJ databases">
        <title>Whole genome shotgun sequence of Actinoplanes couchii NBRC 106145.</title>
        <authorList>
            <person name="Komaki H."/>
            <person name="Tamura T."/>
        </authorList>
    </citation>
    <scope>NUCLEOTIDE SEQUENCE [LARGE SCALE GENOMIC DNA]</scope>
    <source>
        <strain evidence="2 3">NBRC 106145</strain>
    </source>
</reference>
<dbReference type="Gene3D" id="3.40.50.720">
    <property type="entry name" value="NAD(P)-binding Rossmann-like Domain"/>
    <property type="match status" value="1"/>
</dbReference>
<gene>
    <name evidence="2" type="ORF">Aco03nite_025680</name>
</gene>
<protein>
    <submittedName>
        <fullName evidence="2">Epimerase</fullName>
    </submittedName>
</protein>
<dbReference type="Proteomes" id="UP000612282">
    <property type="component" value="Unassembled WGS sequence"/>
</dbReference>
<dbReference type="RefSeq" id="WP_203795275.1">
    <property type="nucleotide sequence ID" value="NZ_BAAAQE010000035.1"/>
</dbReference>
<dbReference type="EMBL" id="BOMG01000039">
    <property type="protein sequence ID" value="GID54164.1"/>
    <property type="molecule type" value="Genomic_DNA"/>
</dbReference>
<feature type="domain" description="NAD(P)-binding" evidence="1">
    <location>
        <begin position="7"/>
        <end position="123"/>
    </location>
</feature>
<comment type="caution">
    <text evidence="2">The sequence shown here is derived from an EMBL/GenBank/DDBJ whole genome shotgun (WGS) entry which is preliminary data.</text>
</comment>
<evidence type="ECO:0000313" key="3">
    <source>
        <dbReference type="Proteomes" id="UP000612282"/>
    </source>
</evidence>
<evidence type="ECO:0000259" key="1">
    <source>
        <dbReference type="Pfam" id="PF13460"/>
    </source>
</evidence>